<protein>
    <submittedName>
        <fullName evidence="2">DNA-binding protein</fullName>
    </submittedName>
</protein>
<dbReference type="AlphaFoldDB" id="A0A5M4B337"/>
<dbReference type="PANTHER" id="PTHR33933">
    <property type="entry name" value="NUCLEOTIDYLTRANSFERASE"/>
    <property type="match status" value="1"/>
</dbReference>
<dbReference type="SMART" id="SM00748">
    <property type="entry name" value="HEPN"/>
    <property type="match status" value="1"/>
</dbReference>
<dbReference type="CDD" id="cd05403">
    <property type="entry name" value="NT_KNTase_like"/>
    <property type="match status" value="1"/>
</dbReference>
<gene>
    <name evidence="2" type="ORF">PbJCM13498_34280</name>
</gene>
<dbReference type="GO" id="GO:0003677">
    <property type="term" value="F:DNA binding"/>
    <property type="evidence" value="ECO:0007669"/>
    <property type="project" value="UniProtKB-KW"/>
</dbReference>
<dbReference type="InterPro" id="IPR052548">
    <property type="entry name" value="Type_VII_TA_antitoxin"/>
</dbReference>
<accession>A0A5M4B337</accession>
<dbReference type="SUPFAM" id="SSF81593">
    <property type="entry name" value="Nucleotidyltransferase substrate binding subunit/domain"/>
    <property type="match status" value="1"/>
</dbReference>
<evidence type="ECO:0000259" key="1">
    <source>
        <dbReference type="PROSITE" id="PS50910"/>
    </source>
</evidence>
<feature type="domain" description="HEPN" evidence="1">
    <location>
        <begin position="170"/>
        <end position="290"/>
    </location>
</feature>
<dbReference type="SUPFAM" id="SSF81301">
    <property type="entry name" value="Nucleotidyltransferase"/>
    <property type="match status" value="1"/>
</dbReference>
<dbReference type="Gene3D" id="1.20.120.330">
    <property type="entry name" value="Nucleotidyltransferases domain 2"/>
    <property type="match status" value="1"/>
</dbReference>
<proteinExistence type="predicted"/>
<keyword evidence="2" id="KW-0238">DNA-binding</keyword>
<evidence type="ECO:0000313" key="2">
    <source>
        <dbReference type="EMBL" id="GET34565.1"/>
    </source>
</evidence>
<keyword evidence="3" id="KW-1185">Reference proteome</keyword>
<dbReference type="Pfam" id="PF05168">
    <property type="entry name" value="HEPN"/>
    <property type="match status" value="1"/>
</dbReference>
<name>A0A5M4B337_9BACT</name>
<sequence length="302" mass="35400">MFTLVIAKIQAPLKTTTDHLPADKQAELQKIVTAIEQRFPAEMIILFGSYARGDWVDDRYKEDGTTYEYKSDYDILVVLDTEVVAIKRESNRRWQNKLRRDTGREAPLNVIFHGIDYLNSEIEDGNYFFMDVLKEGIMLHDSGKFQLATPKQPDHKQRTSKARLYFDKWFDNANEFMTDFTNAFNRGSFSQAAFMLHQATERLFACVLLVYTDYKPKVHDLDKLNGQVCKLDNRFKTIFPRITGEEERLFTLLKKAYIDSRYKLDYSISRDDLACLSERVQQLRELTELACKEKIDSFMVEK</sequence>
<dbReference type="PROSITE" id="PS50910">
    <property type="entry name" value="HEPN"/>
    <property type="match status" value="1"/>
</dbReference>
<dbReference type="Gene3D" id="3.30.460.10">
    <property type="entry name" value="Beta Polymerase, domain 2"/>
    <property type="match status" value="1"/>
</dbReference>
<organism evidence="2 3">
    <name type="scientific">Prolixibacter bellariivorans</name>
    <dbReference type="NCBI Taxonomy" id="314319"/>
    <lineage>
        <taxon>Bacteria</taxon>
        <taxon>Pseudomonadati</taxon>
        <taxon>Bacteroidota</taxon>
        <taxon>Bacteroidia</taxon>
        <taxon>Marinilabiliales</taxon>
        <taxon>Prolixibacteraceae</taxon>
        <taxon>Prolixibacter</taxon>
    </lineage>
</organism>
<dbReference type="InterPro" id="IPR043519">
    <property type="entry name" value="NT_sf"/>
</dbReference>
<evidence type="ECO:0000313" key="3">
    <source>
        <dbReference type="Proteomes" id="UP000391834"/>
    </source>
</evidence>
<dbReference type="PANTHER" id="PTHR33933:SF1">
    <property type="entry name" value="PROTEIN ADENYLYLTRANSFERASE MNTA-RELATED"/>
    <property type="match status" value="1"/>
</dbReference>
<comment type="caution">
    <text evidence="2">The sequence shown here is derived from an EMBL/GenBank/DDBJ whole genome shotgun (WGS) entry which is preliminary data.</text>
</comment>
<dbReference type="InterPro" id="IPR007842">
    <property type="entry name" value="HEPN_dom"/>
</dbReference>
<dbReference type="EMBL" id="BLAX01000001">
    <property type="protein sequence ID" value="GET34565.1"/>
    <property type="molecule type" value="Genomic_DNA"/>
</dbReference>
<reference evidence="2 3" key="1">
    <citation type="submission" date="2019-10" db="EMBL/GenBank/DDBJ databases">
        <title>Prolixibacter strains distinguished by the presence of nitrate reductase genes were adept at nitrate-dependent anaerobic corrosion of metallic iron and carbon steel.</title>
        <authorList>
            <person name="Iino T."/>
            <person name="Shono N."/>
            <person name="Ito K."/>
            <person name="Nakamura R."/>
            <person name="Sueoka K."/>
            <person name="Harayama S."/>
            <person name="Ohkuma M."/>
        </authorList>
    </citation>
    <scope>NUCLEOTIDE SEQUENCE [LARGE SCALE GENOMIC DNA]</scope>
    <source>
        <strain evidence="2 3">JCM 13498</strain>
    </source>
</reference>
<dbReference type="Proteomes" id="UP000391834">
    <property type="component" value="Unassembled WGS sequence"/>
</dbReference>